<proteinExistence type="predicted"/>
<dbReference type="PROSITE" id="PS50110">
    <property type="entry name" value="RESPONSE_REGULATORY"/>
    <property type="match status" value="1"/>
</dbReference>
<dbReference type="Pfam" id="PF00072">
    <property type="entry name" value="Response_reg"/>
    <property type="match status" value="1"/>
</dbReference>
<keyword evidence="1" id="KW-0597">Phosphoprotein</keyword>
<feature type="domain" description="Response regulatory" evidence="2">
    <location>
        <begin position="10"/>
        <end position="125"/>
    </location>
</feature>
<dbReference type="PROSITE" id="PS51832">
    <property type="entry name" value="HD_GYP"/>
    <property type="match status" value="1"/>
</dbReference>
<dbReference type="SMART" id="SM00448">
    <property type="entry name" value="REC"/>
    <property type="match status" value="1"/>
</dbReference>
<dbReference type="EMBL" id="JBIWXY010000001">
    <property type="protein sequence ID" value="MFJ5444935.1"/>
    <property type="molecule type" value="Genomic_DNA"/>
</dbReference>
<dbReference type="InterPro" id="IPR052020">
    <property type="entry name" value="Cyclic_di-GMP/3'3'-cGAMP_PDE"/>
</dbReference>
<dbReference type="Gene3D" id="1.10.3210.10">
    <property type="entry name" value="Hypothetical protein af1432"/>
    <property type="match status" value="1"/>
</dbReference>
<evidence type="ECO:0000259" key="3">
    <source>
        <dbReference type="PROSITE" id="PS51832"/>
    </source>
</evidence>
<dbReference type="InterPro" id="IPR003607">
    <property type="entry name" value="HD/PDEase_dom"/>
</dbReference>
<name>A0ABW8GLV0_9PROT</name>
<accession>A0ABW8GLV0</accession>
<comment type="caution">
    <text evidence="4">The sequence shown here is derived from an EMBL/GenBank/DDBJ whole genome shotgun (WGS) entry which is preliminary data.</text>
</comment>
<protein>
    <submittedName>
        <fullName evidence="4">HD domain-containing phosphohydrolase</fullName>
    </submittedName>
</protein>
<dbReference type="CDD" id="cd00077">
    <property type="entry name" value="HDc"/>
    <property type="match status" value="1"/>
</dbReference>
<dbReference type="PANTHER" id="PTHR45228">
    <property type="entry name" value="CYCLIC DI-GMP PHOSPHODIESTERASE TM_0186-RELATED"/>
    <property type="match status" value="1"/>
</dbReference>
<feature type="domain" description="HD-GYP" evidence="3">
    <location>
        <begin position="133"/>
        <end position="330"/>
    </location>
</feature>
<dbReference type="SUPFAM" id="SSF52172">
    <property type="entry name" value="CheY-like"/>
    <property type="match status" value="1"/>
</dbReference>
<dbReference type="SMART" id="SM00471">
    <property type="entry name" value="HDc"/>
    <property type="match status" value="1"/>
</dbReference>
<dbReference type="InterPro" id="IPR001789">
    <property type="entry name" value="Sig_transdc_resp-reg_receiver"/>
</dbReference>
<dbReference type="InterPro" id="IPR011006">
    <property type="entry name" value="CheY-like_superfamily"/>
</dbReference>
<dbReference type="SUPFAM" id="SSF109604">
    <property type="entry name" value="HD-domain/PDEase-like"/>
    <property type="match status" value="1"/>
</dbReference>
<feature type="modified residue" description="4-aspartylphosphate" evidence="1">
    <location>
        <position position="58"/>
    </location>
</feature>
<evidence type="ECO:0000313" key="5">
    <source>
        <dbReference type="Proteomes" id="UP001617669"/>
    </source>
</evidence>
<evidence type="ECO:0000313" key="4">
    <source>
        <dbReference type="EMBL" id="MFJ5444935.1"/>
    </source>
</evidence>
<dbReference type="Proteomes" id="UP001617669">
    <property type="component" value="Unassembled WGS sequence"/>
</dbReference>
<dbReference type="PANTHER" id="PTHR45228:SF1">
    <property type="entry name" value="CYCLIC DI-GMP PHOSPHODIESTERASE TM_0186"/>
    <property type="match status" value="1"/>
</dbReference>
<evidence type="ECO:0000256" key="1">
    <source>
        <dbReference type="PROSITE-ProRule" id="PRU00169"/>
    </source>
</evidence>
<gene>
    <name evidence="4" type="ORF">ACIKP9_01690</name>
</gene>
<evidence type="ECO:0000259" key="2">
    <source>
        <dbReference type="PROSITE" id="PS50110"/>
    </source>
</evidence>
<dbReference type="Pfam" id="PF13487">
    <property type="entry name" value="HD_5"/>
    <property type="match status" value="1"/>
</dbReference>
<reference evidence="4 5" key="1">
    <citation type="submission" date="2024-11" db="EMBL/GenBank/DDBJ databases">
        <authorList>
            <person name="Kaparullina E.N."/>
            <person name="Delegan Y.A."/>
            <person name="Doronina N.V."/>
        </authorList>
    </citation>
    <scope>NUCLEOTIDE SEQUENCE [LARGE SCALE GENOMIC DNA]</scope>
    <source>
        <strain evidence="4 5">7sh_L</strain>
    </source>
</reference>
<sequence>MTHATHLAPRILVVDDETTNLKILRQILQNDYRLSFAKNGKDALTLAKREVPNMILLDIMMPDMTGFEVCTALKSDPTTRRIPVIYVTALHDDLDEAKGFETGAVDYLTKPVSASITRARIKTHLSLVQAEELKHTYAQLIDRLGRAAEYKDNETGLHVMRMSHSCKIIALSMGFTEAYAEDLRQAAPMHDIGKIGIPDNILLKPGKLDEEELRIMRQHPEIGAAILGESNSPLLELARSLALTHHEKWDGSGYPHGLKGNDIPIEGRIVAIADVFDALTNSRPYKKAWPIEEAITFIQSQNSKHFDPDVVDALMRCVDDIIATTADWREV</sequence>
<dbReference type="InterPro" id="IPR037522">
    <property type="entry name" value="HD_GYP_dom"/>
</dbReference>
<keyword evidence="5" id="KW-1185">Reference proteome</keyword>
<dbReference type="RefSeq" id="WP_400878462.1">
    <property type="nucleotide sequence ID" value="NZ_JBIWXY010000001.1"/>
</dbReference>
<organism evidence="4 5">
    <name type="scientific">Methylobacillus methanolivorans</name>
    <dbReference type="NCBI Taxonomy" id="1848927"/>
    <lineage>
        <taxon>Bacteria</taxon>
        <taxon>Pseudomonadati</taxon>
        <taxon>Pseudomonadota</taxon>
        <taxon>Betaproteobacteria</taxon>
        <taxon>Nitrosomonadales</taxon>
        <taxon>Methylophilaceae</taxon>
        <taxon>Methylobacillus</taxon>
    </lineage>
</organism>
<dbReference type="Gene3D" id="3.40.50.2300">
    <property type="match status" value="1"/>
</dbReference>